<feature type="compositionally biased region" description="Polar residues" evidence="1">
    <location>
        <begin position="27"/>
        <end position="37"/>
    </location>
</feature>
<name>D7KBS5_ARALL</name>
<accession>D7KBS5</accession>
<gene>
    <name evidence="2" type="ORF">ARALYDRAFT_890294</name>
</gene>
<evidence type="ECO:0000313" key="3">
    <source>
        <dbReference type="Proteomes" id="UP000008694"/>
    </source>
</evidence>
<dbReference type="Gramene" id="scaffold_103088.1">
    <property type="protein sequence ID" value="scaffold_103088.1"/>
    <property type="gene ID" value="scaffold_103088.1"/>
</dbReference>
<feature type="region of interest" description="Disordered" evidence="1">
    <location>
        <begin position="1"/>
        <end position="64"/>
    </location>
</feature>
<dbReference type="Proteomes" id="UP000008694">
    <property type="component" value="Unassembled WGS sequence"/>
</dbReference>
<dbReference type="AlphaFoldDB" id="D7KBS5"/>
<evidence type="ECO:0000313" key="2">
    <source>
        <dbReference type="EMBL" id="EFH66995.1"/>
    </source>
</evidence>
<evidence type="ECO:0000256" key="1">
    <source>
        <dbReference type="SAM" id="MobiDB-lite"/>
    </source>
</evidence>
<sequence>MAKSFRISAPDPRHRHTEPVTDLPVCSTPQTTGSTNVCPKPSNHTHWELTPPRQIRTSLRTPNK</sequence>
<organism evidence="3">
    <name type="scientific">Arabidopsis lyrata subsp. lyrata</name>
    <name type="common">Lyre-leaved rock-cress</name>
    <dbReference type="NCBI Taxonomy" id="81972"/>
    <lineage>
        <taxon>Eukaryota</taxon>
        <taxon>Viridiplantae</taxon>
        <taxon>Streptophyta</taxon>
        <taxon>Embryophyta</taxon>
        <taxon>Tracheophyta</taxon>
        <taxon>Spermatophyta</taxon>
        <taxon>Magnoliopsida</taxon>
        <taxon>eudicotyledons</taxon>
        <taxon>Gunneridae</taxon>
        <taxon>Pentapetalae</taxon>
        <taxon>rosids</taxon>
        <taxon>malvids</taxon>
        <taxon>Brassicales</taxon>
        <taxon>Brassicaceae</taxon>
        <taxon>Camelineae</taxon>
        <taxon>Arabidopsis</taxon>
    </lineage>
</organism>
<keyword evidence="3" id="KW-1185">Reference proteome</keyword>
<dbReference type="EMBL" id="GL348713">
    <property type="protein sequence ID" value="EFH66995.1"/>
    <property type="molecule type" value="Genomic_DNA"/>
</dbReference>
<feature type="compositionally biased region" description="Polar residues" evidence="1">
    <location>
        <begin position="55"/>
        <end position="64"/>
    </location>
</feature>
<proteinExistence type="predicted"/>
<dbReference type="HOGENOM" id="CLU_2870620_0_0_1"/>
<protein>
    <submittedName>
        <fullName evidence="2">Predicted protein</fullName>
    </submittedName>
</protein>
<reference evidence="3" key="1">
    <citation type="journal article" date="2011" name="Nat. Genet.">
        <title>The Arabidopsis lyrata genome sequence and the basis of rapid genome size change.</title>
        <authorList>
            <person name="Hu T.T."/>
            <person name="Pattyn P."/>
            <person name="Bakker E.G."/>
            <person name="Cao J."/>
            <person name="Cheng J.-F."/>
            <person name="Clark R.M."/>
            <person name="Fahlgren N."/>
            <person name="Fawcett J.A."/>
            <person name="Grimwood J."/>
            <person name="Gundlach H."/>
            <person name="Haberer G."/>
            <person name="Hollister J.D."/>
            <person name="Ossowski S."/>
            <person name="Ottilar R.P."/>
            <person name="Salamov A.A."/>
            <person name="Schneeberger K."/>
            <person name="Spannagl M."/>
            <person name="Wang X."/>
            <person name="Yang L."/>
            <person name="Nasrallah M.E."/>
            <person name="Bergelson J."/>
            <person name="Carrington J.C."/>
            <person name="Gaut B.S."/>
            <person name="Schmutz J."/>
            <person name="Mayer K.F.X."/>
            <person name="Van de Peer Y."/>
            <person name="Grigoriev I.V."/>
            <person name="Nordborg M."/>
            <person name="Weigel D."/>
            <person name="Guo Y.-L."/>
        </authorList>
    </citation>
    <scope>NUCLEOTIDE SEQUENCE [LARGE SCALE GENOMIC DNA]</scope>
    <source>
        <strain evidence="3">cv. MN47</strain>
    </source>
</reference>